<dbReference type="PANTHER" id="PTHR33695:SF1">
    <property type="entry name" value="LIPOPROTEIN SIGNAL PEPTIDASE"/>
    <property type="match status" value="1"/>
</dbReference>
<keyword evidence="13" id="KW-1185">Reference proteome</keyword>
<evidence type="ECO:0000256" key="10">
    <source>
        <dbReference type="RuleBase" id="RU000594"/>
    </source>
</evidence>
<dbReference type="EC" id="3.4.23.36" evidence="9"/>
<feature type="active site" evidence="9">
    <location>
        <position position="144"/>
    </location>
</feature>
<evidence type="ECO:0000256" key="11">
    <source>
        <dbReference type="RuleBase" id="RU004181"/>
    </source>
</evidence>
<reference evidence="13" key="1">
    <citation type="submission" date="2016-10" db="EMBL/GenBank/DDBJ databases">
        <authorList>
            <person name="Varghese N."/>
            <person name="Submissions S."/>
        </authorList>
    </citation>
    <scope>NUCLEOTIDE SEQUENCE [LARGE SCALE GENOMIC DNA]</scope>
    <source>
        <strain evidence="13">DSM 23439</strain>
    </source>
</reference>
<name>A0A1I1M4S4_9GAMM</name>
<dbReference type="NCBIfam" id="TIGR00077">
    <property type="entry name" value="lspA"/>
    <property type="match status" value="1"/>
</dbReference>
<accession>A0A1I1M4S4</accession>
<dbReference type="UniPathway" id="UPA00665"/>
<keyword evidence="8 9" id="KW-0472">Membrane</keyword>
<protein>
    <recommendedName>
        <fullName evidence="9">Lipoprotein signal peptidase</fullName>
        <ecNumber evidence="9">3.4.23.36</ecNumber>
    </recommendedName>
    <alternativeName>
        <fullName evidence="9">Prolipoprotein signal peptidase</fullName>
    </alternativeName>
    <alternativeName>
        <fullName evidence="9">Signal peptidase II</fullName>
        <shortName evidence="9">SPase II</shortName>
    </alternativeName>
</protein>
<dbReference type="GO" id="GO:0004190">
    <property type="term" value="F:aspartic-type endopeptidase activity"/>
    <property type="evidence" value="ECO:0007669"/>
    <property type="project" value="UniProtKB-UniRule"/>
</dbReference>
<comment type="pathway">
    <text evidence="9">Protein modification; lipoprotein biosynthesis (signal peptide cleavage).</text>
</comment>
<dbReference type="GO" id="GO:0005886">
    <property type="term" value="C:plasma membrane"/>
    <property type="evidence" value="ECO:0007669"/>
    <property type="project" value="UniProtKB-SubCell"/>
</dbReference>
<dbReference type="SUPFAM" id="SSF103481">
    <property type="entry name" value="Multidrug resistance efflux transporter EmrE"/>
    <property type="match status" value="1"/>
</dbReference>
<feature type="transmembrane region" description="Helical" evidence="9">
    <location>
        <begin position="70"/>
        <end position="91"/>
    </location>
</feature>
<dbReference type="STRING" id="402385.SAMN05421848_2713"/>
<keyword evidence="5 9" id="KW-0064">Aspartyl protease</keyword>
<keyword evidence="2 9" id="KW-1003">Cell membrane</keyword>
<dbReference type="GO" id="GO:0006508">
    <property type="term" value="P:proteolysis"/>
    <property type="evidence" value="ECO:0007669"/>
    <property type="project" value="UniProtKB-KW"/>
</dbReference>
<evidence type="ECO:0000256" key="9">
    <source>
        <dbReference type="HAMAP-Rule" id="MF_00161"/>
    </source>
</evidence>
<evidence type="ECO:0000313" key="13">
    <source>
        <dbReference type="Proteomes" id="UP000199046"/>
    </source>
</evidence>
<gene>
    <name evidence="9" type="primary">lspA</name>
    <name evidence="12" type="ORF">SAMN05421848_2713</name>
</gene>
<organism evidence="12 13">
    <name type="scientific">Kushneria avicenniae</name>
    <dbReference type="NCBI Taxonomy" id="402385"/>
    <lineage>
        <taxon>Bacteria</taxon>
        <taxon>Pseudomonadati</taxon>
        <taxon>Pseudomonadota</taxon>
        <taxon>Gammaproteobacteria</taxon>
        <taxon>Oceanospirillales</taxon>
        <taxon>Halomonadaceae</taxon>
        <taxon>Kushneria</taxon>
    </lineage>
</organism>
<dbReference type="PRINTS" id="PR00781">
    <property type="entry name" value="LIPOSIGPTASE"/>
</dbReference>
<dbReference type="OrthoDB" id="9810259at2"/>
<proteinExistence type="inferred from homology"/>
<keyword evidence="6 9" id="KW-0378">Hydrolase</keyword>
<dbReference type="InterPro" id="IPR037185">
    <property type="entry name" value="EmrE-like"/>
</dbReference>
<dbReference type="RefSeq" id="WP_090134938.1">
    <property type="nucleotide sequence ID" value="NZ_FOLY01000005.1"/>
</dbReference>
<feature type="transmembrane region" description="Helical" evidence="9">
    <location>
        <begin position="98"/>
        <end position="116"/>
    </location>
</feature>
<evidence type="ECO:0000256" key="7">
    <source>
        <dbReference type="ARBA" id="ARBA00022989"/>
    </source>
</evidence>
<evidence type="ECO:0000256" key="8">
    <source>
        <dbReference type="ARBA" id="ARBA00023136"/>
    </source>
</evidence>
<evidence type="ECO:0000256" key="1">
    <source>
        <dbReference type="ARBA" id="ARBA00006139"/>
    </source>
</evidence>
<dbReference type="Proteomes" id="UP000199046">
    <property type="component" value="Unassembled WGS sequence"/>
</dbReference>
<feature type="transmembrane region" description="Helical" evidence="9">
    <location>
        <begin position="136"/>
        <end position="159"/>
    </location>
</feature>
<dbReference type="HAMAP" id="MF_00161">
    <property type="entry name" value="LspA"/>
    <property type="match status" value="1"/>
</dbReference>
<keyword evidence="3 9" id="KW-0645">Protease</keyword>
<dbReference type="PANTHER" id="PTHR33695">
    <property type="entry name" value="LIPOPROTEIN SIGNAL PEPTIDASE"/>
    <property type="match status" value="1"/>
</dbReference>
<feature type="transmembrane region" description="Helical" evidence="9">
    <location>
        <begin position="15"/>
        <end position="33"/>
    </location>
</feature>
<comment type="subcellular location">
    <subcellularLocation>
        <location evidence="9">Cell membrane</location>
        <topology evidence="9">Multi-pass membrane protein</topology>
    </subcellularLocation>
</comment>
<comment type="similarity">
    <text evidence="1 9 11">Belongs to the peptidase A8 family.</text>
</comment>
<evidence type="ECO:0000256" key="2">
    <source>
        <dbReference type="ARBA" id="ARBA00022475"/>
    </source>
</evidence>
<sequence>MPKAQYAHARYTLRWWWLSLAVIVLDLGAKAWASMALAYARPVEVLPFFNLTLLHNTGAAFSFLSEHAGWQRWLFALIAVGAVVALSIWLARLDRHDRLNQVSISLIIGGAIGNLFDRLVHGYVVDFLSFHWQGWYYPAFNLADTAITLGAVGIIIASFRRDKSDTAQPERHHEG</sequence>
<evidence type="ECO:0000313" key="12">
    <source>
        <dbReference type="EMBL" id="SFC76670.1"/>
    </source>
</evidence>
<dbReference type="EMBL" id="FOLY01000005">
    <property type="protein sequence ID" value="SFC76670.1"/>
    <property type="molecule type" value="Genomic_DNA"/>
</dbReference>
<evidence type="ECO:0000256" key="3">
    <source>
        <dbReference type="ARBA" id="ARBA00022670"/>
    </source>
</evidence>
<dbReference type="AlphaFoldDB" id="A0A1I1M4S4"/>
<evidence type="ECO:0000256" key="6">
    <source>
        <dbReference type="ARBA" id="ARBA00022801"/>
    </source>
</evidence>
<keyword evidence="7 9" id="KW-1133">Transmembrane helix</keyword>
<keyword evidence="4 9" id="KW-0812">Transmembrane</keyword>
<comment type="catalytic activity">
    <reaction evidence="9 10">
        <text>Release of signal peptides from bacterial membrane prolipoproteins. Hydrolyzes -Xaa-Yaa-Zaa-|-(S,diacylglyceryl)Cys-, in which Xaa is hydrophobic (preferably Leu), and Yaa (Ala or Ser) and Zaa (Gly or Ala) have small, neutral side chains.</text>
        <dbReference type="EC" id="3.4.23.36"/>
    </reaction>
</comment>
<comment type="function">
    <text evidence="9 10">This protein specifically catalyzes the removal of signal peptides from prolipoproteins.</text>
</comment>
<evidence type="ECO:0000256" key="5">
    <source>
        <dbReference type="ARBA" id="ARBA00022750"/>
    </source>
</evidence>
<dbReference type="Pfam" id="PF01252">
    <property type="entry name" value="Peptidase_A8"/>
    <property type="match status" value="1"/>
</dbReference>
<feature type="active site" evidence="9">
    <location>
        <position position="126"/>
    </location>
</feature>
<evidence type="ECO:0000256" key="4">
    <source>
        <dbReference type="ARBA" id="ARBA00022692"/>
    </source>
</evidence>
<dbReference type="InterPro" id="IPR001872">
    <property type="entry name" value="Peptidase_A8"/>
</dbReference>
<dbReference type="PROSITE" id="PS00855">
    <property type="entry name" value="SPASE_II"/>
    <property type="match status" value="1"/>
</dbReference>